<accession>A0A8J6P7D0</accession>
<gene>
    <name evidence="3" type="ORF">H8702_06180</name>
</gene>
<feature type="domain" description="GFO/IDH/MocA-like oxidoreductase" evidence="2">
    <location>
        <begin position="142"/>
        <end position="239"/>
    </location>
</feature>
<dbReference type="Proteomes" id="UP000632659">
    <property type="component" value="Unassembled WGS sequence"/>
</dbReference>
<keyword evidence="4" id="KW-1185">Reference proteome</keyword>
<dbReference type="Gene3D" id="3.30.360.10">
    <property type="entry name" value="Dihydrodipicolinate Reductase, domain 2"/>
    <property type="match status" value="1"/>
</dbReference>
<proteinExistence type="predicted"/>
<dbReference type="PANTHER" id="PTHR43708">
    <property type="entry name" value="CONSERVED EXPRESSED OXIDOREDUCTASE (EUROFUNG)"/>
    <property type="match status" value="1"/>
</dbReference>
<comment type="caution">
    <text evidence="3">The sequence shown here is derived from an EMBL/GenBank/DDBJ whole genome shotgun (WGS) entry which is preliminary data.</text>
</comment>
<organism evidence="3 4">
    <name type="scientific">Massiliimalia timonensis</name>
    <dbReference type="NCBI Taxonomy" id="1987501"/>
    <lineage>
        <taxon>Bacteria</taxon>
        <taxon>Bacillati</taxon>
        <taxon>Bacillota</taxon>
        <taxon>Clostridia</taxon>
        <taxon>Eubacteriales</taxon>
        <taxon>Oscillospiraceae</taxon>
        <taxon>Massiliimalia</taxon>
    </lineage>
</organism>
<dbReference type="InterPro" id="IPR051317">
    <property type="entry name" value="Gfo/Idh/MocA_oxidoreduct"/>
</dbReference>
<dbReference type="SUPFAM" id="SSF51735">
    <property type="entry name" value="NAD(P)-binding Rossmann-fold domains"/>
    <property type="match status" value="1"/>
</dbReference>
<evidence type="ECO:0000313" key="3">
    <source>
        <dbReference type="EMBL" id="MBC8610710.1"/>
    </source>
</evidence>
<evidence type="ECO:0000259" key="2">
    <source>
        <dbReference type="Pfam" id="PF22725"/>
    </source>
</evidence>
<evidence type="ECO:0000259" key="1">
    <source>
        <dbReference type="Pfam" id="PF01408"/>
    </source>
</evidence>
<dbReference type="Pfam" id="PF22725">
    <property type="entry name" value="GFO_IDH_MocA_C3"/>
    <property type="match status" value="1"/>
</dbReference>
<evidence type="ECO:0000313" key="4">
    <source>
        <dbReference type="Proteomes" id="UP000632659"/>
    </source>
</evidence>
<feature type="domain" description="Gfo/Idh/MocA-like oxidoreductase N-terminal" evidence="1">
    <location>
        <begin position="4"/>
        <end position="124"/>
    </location>
</feature>
<dbReference type="RefSeq" id="WP_187536398.1">
    <property type="nucleotide sequence ID" value="NZ_JACRTL010000002.1"/>
</dbReference>
<reference evidence="3" key="1">
    <citation type="submission" date="2020-08" db="EMBL/GenBank/DDBJ databases">
        <title>Genome public.</title>
        <authorList>
            <person name="Liu C."/>
            <person name="Sun Q."/>
        </authorList>
    </citation>
    <scope>NUCLEOTIDE SEQUENCE</scope>
    <source>
        <strain evidence="3">NSJ-15</strain>
    </source>
</reference>
<dbReference type="Gene3D" id="3.40.50.720">
    <property type="entry name" value="NAD(P)-binding Rossmann-like Domain"/>
    <property type="match status" value="1"/>
</dbReference>
<dbReference type="EMBL" id="JACRTL010000002">
    <property type="protein sequence ID" value="MBC8610710.1"/>
    <property type="molecule type" value="Genomic_DNA"/>
</dbReference>
<dbReference type="SUPFAM" id="SSF55347">
    <property type="entry name" value="Glyceraldehyde-3-phosphate dehydrogenase-like, C-terminal domain"/>
    <property type="match status" value="1"/>
</dbReference>
<dbReference type="AlphaFoldDB" id="A0A8J6P7D0"/>
<sequence length="338" mass="37658">MDKVKIGVIGAGGLAFGIHLPILAKLKTVELTAVCDWNFDLAQKACRQFSMGKAYVSHLEMLERENLDAVFVLTQPDMLFRPVVDCLKAGLHVFMEKPMGITLFQANTLKRLADQENRYLQVGFNRRTIPLVTVMVKRMRELTEITHIEGRFYKNSSASFYDGCASAFVCDVIHVIDLVRYLASGNVQKALMLEESHSEEGVVQAWHSVISFDNGVTGAIRANYKAGGRIHDFELHGPGASAFINLGFGEAGCSGKILYSNGGSHSLSSAGNPEVQIEEFDGIEIAESDDYGHYYGYFDEDNQFIDRVKNHPNQGDPQRTKEDYKTMELVQLLLDTCK</sequence>
<dbReference type="GO" id="GO:0000166">
    <property type="term" value="F:nucleotide binding"/>
    <property type="evidence" value="ECO:0007669"/>
    <property type="project" value="InterPro"/>
</dbReference>
<protein>
    <submittedName>
        <fullName evidence="3">Gfo/Idh/MocA family oxidoreductase</fullName>
    </submittedName>
</protein>
<dbReference type="Pfam" id="PF01408">
    <property type="entry name" value="GFO_IDH_MocA"/>
    <property type="match status" value="1"/>
</dbReference>
<dbReference type="InterPro" id="IPR036291">
    <property type="entry name" value="NAD(P)-bd_dom_sf"/>
</dbReference>
<dbReference type="InterPro" id="IPR055170">
    <property type="entry name" value="GFO_IDH_MocA-like_dom"/>
</dbReference>
<dbReference type="PANTHER" id="PTHR43708:SF4">
    <property type="entry name" value="OXIDOREDUCTASE YCEM-RELATED"/>
    <property type="match status" value="1"/>
</dbReference>
<name>A0A8J6P7D0_9FIRM</name>
<dbReference type="InterPro" id="IPR000683">
    <property type="entry name" value="Gfo/Idh/MocA-like_OxRdtase_N"/>
</dbReference>